<name>A0A9D5DGV0_9CRYT</name>
<keyword evidence="1" id="KW-0732">Signal</keyword>
<gene>
    <name evidence="2" type="ORF">OJ253_2858</name>
</gene>
<evidence type="ECO:0008006" key="3">
    <source>
        <dbReference type="Google" id="ProtNLM"/>
    </source>
</evidence>
<protein>
    <recommendedName>
        <fullName evidence="3">Signal peptide-containing protein</fullName>
    </recommendedName>
</protein>
<feature type="chain" id="PRO_5039345305" description="Signal peptide-containing protein" evidence="1">
    <location>
        <begin position="29"/>
        <end position="321"/>
    </location>
</feature>
<dbReference type="AlphaFoldDB" id="A0A9D5DGV0"/>
<evidence type="ECO:0000313" key="2">
    <source>
        <dbReference type="EMBL" id="KAJ1606138.1"/>
    </source>
</evidence>
<accession>A0A9D5DGV0</accession>
<dbReference type="EMBL" id="JAPCXC010000083">
    <property type="protein sequence ID" value="KAJ1606138.1"/>
    <property type="molecule type" value="Genomic_DNA"/>
</dbReference>
<proteinExistence type="predicted"/>
<reference evidence="2" key="1">
    <citation type="submission" date="2022-10" db="EMBL/GenBank/DDBJ databases">
        <title>Adaptive evolution leads to modifications in subtelomeric GC content in a zoonotic Cryptosporidium species.</title>
        <authorList>
            <person name="Li J."/>
            <person name="Feng Y."/>
            <person name="Xiao L."/>
        </authorList>
    </citation>
    <scope>NUCLEOTIDE SEQUENCE</scope>
    <source>
        <strain evidence="2">33844</strain>
    </source>
</reference>
<organism evidence="2">
    <name type="scientific">Cryptosporidium canis</name>
    <dbReference type="NCBI Taxonomy" id="195482"/>
    <lineage>
        <taxon>Eukaryota</taxon>
        <taxon>Sar</taxon>
        <taxon>Alveolata</taxon>
        <taxon>Apicomplexa</taxon>
        <taxon>Conoidasida</taxon>
        <taxon>Coccidia</taxon>
        <taxon>Eucoccidiorida</taxon>
        <taxon>Eimeriorina</taxon>
        <taxon>Cryptosporidiidae</taxon>
        <taxon>Cryptosporidium</taxon>
    </lineage>
</organism>
<comment type="caution">
    <text evidence="2">The sequence shown here is derived from an EMBL/GenBank/DDBJ whole genome shotgun (WGS) entry which is preliminary data.</text>
</comment>
<feature type="signal peptide" evidence="1">
    <location>
        <begin position="1"/>
        <end position="28"/>
    </location>
</feature>
<evidence type="ECO:0000256" key="1">
    <source>
        <dbReference type="SAM" id="SignalP"/>
    </source>
</evidence>
<dbReference type="Proteomes" id="UP001067231">
    <property type="component" value="Unassembled WGS sequence"/>
</dbReference>
<sequence>MPGLRQLLARFVCSGALLCLANLGGVSSQIYGSAKEVLGQINSNNYPEFSDLTNYPYYLPESAVIGYSSPSLKESLHQVEEYSSRRDLDASHYVEFQKRKEEFSEIERSRRKNQEAYKEFIRPQKRGSKHKDSTNRVVVKKMLAEERANSNVTRAEIESPFEAERMRINPAVEELDHLDRKVHKYYLRSNNGKRIHYGASDSNHLAYFYDVNANCYWLRSSTYFECLTYEEIYSKTRVDPTLNVAFDSSSYQRLPQEYGQDRECVATYKDPISRRRVCVGEGEYFDNLKKGPHRNGYIVWHPERSKHSVETDIFSEKYFQS</sequence>
<dbReference type="OrthoDB" id="10252102at2759"/>